<dbReference type="AlphaFoldDB" id="A0A371K5N0"/>
<reference evidence="2 3" key="1">
    <citation type="submission" date="2018-08" db="EMBL/GenBank/DDBJ databases">
        <title>Lysobacter sp. zong2l5, whole genome shotgun sequence.</title>
        <authorList>
            <person name="Zhang X."/>
            <person name="Feng G."/>
            <person name="Zhu H."/>
        </authorList>
    </citation>
    <scope>NUCLEOTIDE SEQUENCE [LARGE SCALE GENOMIC DNA]</scope>
    <source>
        <strain evidence="3">zong2l5</strain>
    </source>
</reference>
<gene>
    <name evidence="2" type="ORF">DX914_09195</name>
</gene>
<comment type="caution">
    <text evidence="2">The sequence shown here is derived from an EMBL/GenBank/DDBJ whole genome shotgun (WGS) entry which is preliminary data.</text>
</comment>
<evidence type="ECO:0000256" key="1">
    <source>
        <dbReference type="SAM" id="Phobius"/>
    </source>
</evidence>
<sequence length="77" mass="8174">MPAPSASPSLLARGALGFWFLGLGALGLLRGAMRAFRHGAFAADGTTWIWLIGSALLADYGAWAVLRAWRSGRTRAD</sequence>
<proteinExistence type="predicted"/>
<dbReference type="RefSeq" id="WP_115858680.1">
    <property type="nucleotide sequence ID" value="NZ_QTSU01000001.1"/>
</dbReference>
<keyword evidence="1" id="KW-0472">Membrane</keyword>
<evidence type="ECO:0000313" key="3">
    <source>
        <dbReference type="Proteomes" id="UP000264492"/>
    </source>
</evidence>
<keyword evidence="1" id="KW-1133">Transmembrane helix</keyword>
<dbReference type="Proteomes" id="UP000264492">
    <property type="component" value="Unassembled WGS sequence"/>
</dbReference>
<name>A0A371K5N0_9GAMM</name>
<keyword evidence="3" id="KW-1185">Reference proteome</keyword>
<accession>A0A371K5N0</accession>
<dbReference type="EMBL" id="QTSU01000001">
    <property type="protein sequence ID" value="RDZ29243.1"/>
    <property type="molecule type" value="Genomic_DNA"/>
</dbReference>
<evidence type="ECO:0000313" key="2">
    <source>
        <dbReference type="EMBL" id="RDZ29243.1"/>
    </source>
</evidence>
<keyword evidence="1" id="KW-0812">Transmembrane</keyword>
<protein>
    <submittedName>
        <fullName evidence="2">Uncharacterized protein</fullName>
    </submittedName>
</protein>
<feature type="transmembrane region" description="Helical" evidence="1">
    <location>
        <begin position="47"/>
        <end position="66"/>
    </location>
</feature>
<organism evidence="2 3">
    <name type="scientific">Lysobacter silvisoli</name>
    <dbReference type="NCBI Taxonomy" id="2293254"/>
    <lineage>
        <taxon>Bacteria</taxon>
        <taxon>Pseudomonadati</taxon>
        <taxon>Pseudomonadota</taxon>
        <taxon>Gammaproteobacteria</taxon>
        <taxon>Lysobacterales</taxon>
        <taxon>Lysobacteraceae</taxon>
        <taxon>Lysobacter</taxon>
    </lineage>
</organism>